<accession>A0A6V7FM93</accession>
<proteinExistence type="predicted"/>
<name>A0A6V7FM93_9XANT</name>
<sequence>MEGSAGSPRICRLKMADCGDRATQARRRIHATVGSVCIWCHQLEKIAFTVFGIRTNGDDSSLFACAAIGKMIRRGDWDFHTEQRSAKSNQEILRHLVRWITGRTKAPLLRERGWGEGTGRSHSGAWIARLRTYPHPPLRGTFSRREKGTVRSGCVIQRITRVEANAQLSAVHQERSAPAARSHRAPPPVPLRPHPPTPRPLRPVAIPRSAIDSPADWAA</sequence>
<dbReference type="EMBL" id="CAJDKC010000005">
    <property type="protein sequence ID" value="CAD0364468.1"/>
    <property type="molecule type" value="Genomic_DNA"/>
</dbReference>
<comment type="caution">
    <text evidence="2">The sequence shown here is derived from an EMBL/GenBank/DDBJ whole genome shotgun (WGS) entry which is preliminary data.</text>
</comment>
<protein>
    <submittedName>
        <fullName evidence="2">Uncharacterized protein</fullName>
    </submittedName>
</protein>
<feature type="region of interest" description="Disordered" evidence="1">
    <location>
        <begin position="169"/>
        <end position="219"/>
    </location>
</feature>
<dbReference type="AlphaFoldDB" id="A0A6V7FM93"/>
<evidence type="ECO:0000313" key="3">
    <source>
        <dbReference type="Proteomes" id="UP000587508"/>
    </source>
</evidence>
<evidence type="ECO:0000313" key="2">
    <source>
        <dbReference type="EMBL" id="CAD0364468.1"/>
    </source>
</evidence>
<feature type="compositionally biased region" description="Pro residues" evidence="1">
    <location>
        <begin position="185"/>
        <end position="201"/>
    </location>
</feature>
<gene>
    <name evidence="2" type="ORF">CFBP7900_42510</name>
</gene>
<dbReference type="EMBL" id="CAJDKC010000005">
    <property type="protein sequence ID" value="CAD0364469.1"/>
    <property type="molecule type" value="Genomic_DNA"/>
</dbReference>
<dbReference type="Proteomes" id="UP000587508">
    <property type="component" value="Unassembled WGS sequence"/>
</dbReference>
<reference evidence="2 3" key="1">
    <citation type="submission" date="2020-07" db="EMBL/GenBank/DDBJ databases">
        <authorList>
            <person name="Pothier F. J."/>
        </authorList>
    </citation>
    <scope>NUCLEOTIDE SEQUENCE [LARGE SCALE GENOMIC DNA]</scope>
    <source>
        <strain evidence="2 3">CFBP 7900</strain>
    </source>
</reference>
<evidence type="ECO:0000256" key="1">
    <source>
        <dbReference type="SAM" id="MobiDB-lite"/>
    </source>
</evidence>
<organism evidence="2 3">
    <name type="scientific">Xanthomonas hortorum pv. carotae</name>
    <dbReference type="NCBI Taxonomy" id="487904"/>
    <lineage>
        <taxon>Bacteria</taxon>
        <taxon>Pseudomonadati</taxon>
        <taxon>Pseudomonadota</taxon>
        <taxon>Gammaproteobacteria</taxon>
        <taxon>Lysobacterales</taxon>
        <taxon>Lysobacteraceae</taxon>
        <taxon>Xanthomonas</taxon>
    </lineage>
</organism>